<dbReference type="GO" id="GO:0061513">
    <property type="term" value="F:glucose 6-phosphate:phosphate antiporter activity"/>
    <property type="evidence" value="ECO:0007669"/>
    <property type="project" value="TreeGrafter"/>
</dbReference>
<dbReference type="InterPro" id="IPR020846">
    <property type="entry name" value="MFS_dom"/>
</dbReference>
<reference evidence="8 9" key="1">
    <citation type="journal article" date="2015" name="Genome Announc.">
        <title>Expanding the biotechnology potential of lactobacilli through comparative genomics of 213 strains and associated genera.</title>
        <authorList>
            <person name="Sun Z."/>
            <person name="Harris H.M."/>
            <person name="McCann A."/>
            <person name="Guo C."/>
            <person name="Argimon S."/>
            <person name="Zhang W."/>
            <person name="Yang X."/>
            <person name="Jeffery I.B."/>
            <person name="Cooney J.C."/>
            <person name="Kagawa T.F."/>
            <person name="Liu W."/>
            <person name="Song Y."/>
            <person name="Salvetti E."/>
            <person name="Wrobel A."/>
            <person name="Rasinkangas P."/>
            <person name="Parkhill J."/>
            <person name="Rea M.C."/>
            <person name="O'Sullivan O."/>
            <person name="Ritari J."/>
            <person name="Douillard F.P."/>
            <person name="Paul Ross R."/>
            <person name="Yang R."/>
            <person name="Briner A.E."/>
            <person name="Felis G.E."/>
            <person name="de Vos W.M."/>
            <person name="Barrangou R."/>
            <person name="Klaenhammer T.R."/>
            <person name="Caufield P.W."/>
            <person name="Cui Y."/>
            <person name="Zhang H."/>
            <person name="O'Toole P.W."/>
        </authorList>
    </citation>
    <scope>NUCLEOTIDE SEQUENCE [LARGE SCALE GENOMIC DNA]</scope>
    <source>
        <strain evidence="8 9">DSM 20014</strain>
    </source>
</reference>
<dbReference type="InterPro" id="IPR011701">
    <property type="entry name" value="MFS"/>
</dbReference>
<feature type="transmembrane region" description="Helical" evidence="6">
    <location>
        <begin position="119"/>
        <end position="138"/>
    </location>
</feature>
<dbReference type="PROSITE" id="PS50850">
    <property type="entry name" value="MFS"/>
    <property type="match status" value="1"/>
</dbReference>
<keyword evidence="9" id="KW-1185">Reference proteome</keyword>
<dbReference type="STRING" id="1620.IV67_GL001130"/>
<keyword evidence="4 6" id="KW-1133">Transmembrane helix</keyword>
<evidence type="ECO:0000313" key="8">
    <source>
        <dbReference type="EMBL" id="KRN76079.1"/>
    </source>
</evidence>
<evidence type="ECO:0000256" key="3">
    <source>
        <dbReference type="ARBA" id="ARBA00022692"/>
    </source>
</evidence>
<feature type="domain" description="Major facilitator superfamily (MFS) profile" evidence="7">
    <location>
        <begin position="1"/>
        <end position="371"/>
    </location>
</feature>
<keyword evidence="3 6" id="KW-0812">Transmembrane</keyword>
<dbReference type="Proteomes" id="UP000051673">
    <property type="component" value="Unassembled WGS sequence"/>
</dbReference>
<keyword evidence="5 6" id="KW-0472">Membrane</keyword>
<feature type="transmembrane region" description="Helical" evidence="6">
    <location>
        <begin position="227"/>
        <end position="246"/>
    </location>
</feature>
<evidence type="ECO:0000256" key="6">
    <source>
        <dbReference type="SAM" id="Phobius"/>
    </source>
</evidence>
<dbReference type="PANTHER" id="PTHR43826:SF6">
    <property type="entry name" value="GLYCEROL-3-PHOSPHATE TRANSPORTER"/>
    <property type="match status" value="1"/>
</dbReference>
<evidence type="ECO:0000256" key="1">
    <source>
        <dbReference type="ARBA" id="ARBA00004651"/>
    </source>
</evidence>
<dbReference type="Gene3D" id="1.20.1250.20">
    <property type="entry name" value="MFS general substrate transporter like domains"/>
    <property type="match status" value="2"/>
</dbReference>
<dbReference type="GO" id="GO:0005886">
    <property type="term" value="C:plasma membrane"/>
    <property type="evidence" value="ECO:0007669"/>
    <property type="project" value="UniProtKB-SubCell"/>
</dbReference>
<feature type="transmembrane region" description="Helical" evidence="6">
    <location>
        <begin position="255"/>
        <end position="274"/>
    </location>
</feature>
<feature type="transmembrane region" description="Helical" evidence="6">
    <location>
        <begin position="88"/>
        <end position="113"/>
    </location>
</feature>
<dbReference type="PIRSF" id="PIRSF002808">
    <property type="entry name" value="Hexose_phosphate_transp"/>
    <property type="match status" value="1"/>
</dbReference>
<evidence type="ECO:0000259" key="7">
    <source>
        <dbReference type="PROSITE" id="PS50850"/>
    </source>
</evidence>
<feature type="transmembrane region" description="Helical" evidence="6">
    <location>
        <begin position="310"/>
        <end position="326"/>
    </location>
</feature>
<feature type="transmembrane region" description="Helical" evidence="6">
    <location>
        <begin position="189"/>
        <end position="207"/>
    </location>
</feature>
<dbReference type="SUPFAM" id="SSF103473">
    <property type="entry name" value="MFS general substrate transporter"/>
    <property type="match status" value="1"/>
</dbReference>
<dbReference type="PANTHER" id="PTHR43826">
    <property type="entry name" value="GLUCOSE-6-PHOSPHATE EXCHANGER SLC37A4"/>
    <property type="match status" value="1"/>
</dbReference>
<dbReference type="InterPro" id="IPR000849">
    <property type="entry name" value="Sugar_P_transporter"/>
</dbReference>
<sequence length="383" mass="41598">MILSTFGIGYGISKLFMGALADKANTKYFLALGLYLSAIFNAGLAFTHNFYVIMGLMLLMASVQSMGAPACQREISLWFSKKNRGTAYAIWSSAHNAGAFLCVMTVELGAYLFNGSLSAIFLTASVVSAVIATIMLLINSERPETEGLPDVGTWSNDVELTDSGENAIADKTDLSIVQVFVKYILMNKIVWAVALTSMAIYLIRYGVMSWIPSYLPTKGFSPNFAKWLVGIFEIAAVPGVIITGMLSDKLKGQRALVCLFCLVGLSIALLIYFMSSNKTLITVDLFFMGSLIYAPATLIGLMINEAVPNFAVGVSTGFIGFFQYVLGEVGATALIGSLIEKFGWGANAVVIFIALGLVLILTIYLVMHERRILKEEERLNQMS</sequence>
<dbReference type="EMBL" id="JQCD01000031">
    <property type="protein sequence ID" value="KRN76079.1"/>
    <property type="molecule type" value="Genomic_DNA"/>
</dbReference>
<name>A0A0R2JFF6_9LACO</name>
<dbReference type="GO" id="GO:0035435">
    <property type="term" value="P:phosphate ion transmembrane transport"/>
    <property type="evidence" value="ECO:0007669"/>
    <property type="project" value="TreeGrafter"/>
</dbReference>
<feature type="transmembrane region" description="Helical" evidence="6">
    <location>
        <begin position="346"/>
        <end position="367"/>
    </location>
</feature>
<feature type="transmembrane region" description="Helical" evidence="6">
    <location>
        <begin position="28"/>
        <end position="44"/>
    </location>
</feature>
<comment type="subcellular location">
    <subcellularLocation>
        <location evidence="1">Cell membrane</location>
        <topology evidence="1">Multi-pass membrane protein</topology>
    </subcellularLocation>
</comment>
<proteinExistence type="predicted"/>
<evidence type="ECO:0000256" key="4">
    <source>
        <dbReference type="ARBA" id="ARBA00022989"/>
    </source>
</evidence>
<accession>A0A0R2JFF6</accession>
<dbReference type="Pfam" id="PF07690">
    <property type="entry name" value="MFS_1"/>
    <property type="match status" value="1"/>
</dbReference>
<comment type="caution">
    <text evidence="8">The sequence shown here is derived from an EMBL/GenBank/DDBJ whole genome shotgun (WGS) entry which is preliminary data.</text>
</comment>
<dbReference type="PATRIC" id="fig|1620.3.peg.1144"/>
<evidence type="ECO:0000256" key="5">
    <source>
        <dbReference type="ARBA" id="ARBA00023136"/>
    </source>
</evidence>
<gene>
    <name evidence="8" type="ORF">IV67_GL001130</name>
</gene>
<dbReference type="InterPro" id="IPR051337">
    <property type="entry name" value="OPA_Antiporter"/>
</dbReference>
<evidence type="ECO:0000256" key="2">
    <source>
        <dbReference type="ARBA" id="ARBA00022448"/>
    </source>
</evidence>
<keyword evidence="2" id="KW-0813">Transport</keyword>
<protein>
    <submittedName>
        <fullName evidence="8">Mfs sugar transporter</fullName>
    </submittedName>
</protein>
<dbReference type="AlphaFoldDB" id="A0A0R2JFF6"/>
<feature type="transmembrane region" description="Helical" evidence="6">
    <location>
        <begin position="280"/>
        <end position="303"/>
    </location>
</feature>
<dbReference type="InterPro" id="IPR036259">
    <property type="entry name" value="MFS_trans_sf"/>
</dbReference>
<organism evidence="8 9">
    <name type="scientific">Weissella minor</name>
    <dbReference type="NCBI Taxonomy" id="1620"/>
    <lineage>
        <taxon>Bacteria</taxon>
        <taxon>Bacillati</taxon>
        <taxon>Bacillota</taxon>
        <taxon>Bacilli</taxon>
        <taxon>Lactobacillales</taxon>
        <taxon>Lactobacillaceae</taxon>
        <taxon>Weissella</taxon>
    </lineage>
</organism>
<evidence type="ECO:0000313" key="9">
    <source>
        <dbReference type="Proteomes" id="UP000051673"/>
    </source>
</evidence>
<keyword evidence="8" id="KW-0762">Sugar transport</keyword>